<evidence type="ECO:0000256" key="1">
    <source>
        <dbReference type="ARBA" id="ARBA00004123"/>
    </source>
</evidence>
<comment type="caution">
    <text evidence="7">The sequence shown here is derived from an EMBL/GenBank/DDBJ whole genome shotgun (WGS) entry which is preliminary data.</text>
</comment>
<dbReference type="GO" id="GO:0005737">
    <property type="term" value="C:cytoplasm"/>
    <property type="evidence" value="ECO:0007669"/>
    <property type="project" value="UniProtKB-SubCell"/>
</dbReference>
<accession>A0ABD1TDN6</accession>
<dbReference type="Gene3D" id="1.25.10.10">
    <property type="entry name" value="Leucine-rich Repeat Variant"/>
    <property type="match status" value="1"/>
</dbReference>
<name>A0ABD1TDN6_9LAMI</name>
<feature type="repeat" description="ARM" evidence="6">
    <location>
        <begin position="132"/>
        <end position="160"/>
    </location>
</feature>
<dbReference type="InterPro" id="IPR016024">
    <property type="entry name" value="ARM-type_fold"/>
</dbReference>
<protein>
    <submittedName>
        <fullName evidence="7">ARM repeat superfamily protein</fullName>
    </submittedName>
</protein>
<keyword evidence="4" id="KW-0677">Repeat</keyword>
<dbReference type="Pfam" id="PF00514">
    <property type="entry name" value="Arm"/>
    <property type="match status" value="2"/>
</dbReference>
<sequence>MIAFDAKVVDKLCNHLETGPFQAKRLQGIFLALADMCSELECCRDRALSLEALSYIKDALEHDSADVRTAACIFLRNLSRSVKVTLRMQLSRVPMVQLLCDSCTSVQIAALGAISNTVVNFTAHKSIFMQCGGLKQLVQLSKSMDSAIRVNAIWALRNLAFLTLRLLSKSKLLLLFAISLMVPSDSVKYVFAEDGLLLHAVGSQLHSTAKVEVLVQGMYILSNLASGNEIQKEAAMDQLFPQVGNDTQTILIKFLQSTDSRLRIAAVWALVNLTFPNSPGACGRVIKLRNAGIVSQLKTMVNDPCLDVKLRARMAVAQSMMFIDD</sequence>
<keyword evidence="5" id="KW-0539">Nucleus</keyword>
<evidence type="ECO:0000256" key="6">
    <source>
        <dbReference type="PROSITE-ProRule" id="PRU00259"/>
    </source>
</evidence>
<dbReference type="EMBL" id="JBFOLK010000005">
    <property type="protein sequence ID" value="KAL2510840.1"/>
    <property type="molecule type" value="Genomic_DNA"/>
</dbReference>
<proteinExistence type="predicted"/>
<dbReference type="Proteomes" id="UP001604336">
    <property type="component" value="Unassembled WGS sequence"/>
</dbReference>
<dbReference type="PROSITE" id="PS50176">
    <property type="entry name" value="ARM_REPEAT"/>
    <property type="match status" value="1"/>
</dbReference>
<evidence type="ECO:0000256" key="3">
    <source>
        <dbReference type="ARBA" id="ARBA00022490"/>
    </source>
</evidence>
<dbReference type="InterPro" id="IPR000225">
    <property type="entry name" value="Armadillo"/>
</dbReference>
<keyword evidence="3" id="KW-0963">Cytoplasm</keyword>
<dbReference type="InterPro" id="IPR011989">
    <property type="entry name" value="ARM-like"/>
</dbReference>
<evidence type="ECO:0000256" key="4">
    <source>
        <dbReference type="ARBA" id="ARBA00022737"/>
    </source>
</evidence>
<dbReference type="InterPro" id="IPR038739">
    <property type="entry name" value="ARMC8/Vid28"/>
</dbReference>
<evidence type="ECO:0000313" key="8">
    <source>
        <dbReference type="Proteomes" id="UP001604336"/>
    </source>
</evidence>
<reference evidence="8" key="1">
    <citation type="submission" date="2024-07" db="EMBL/GenBank/DDBJ databases">
        <title>Two chromosome-level genome assemblies of Korean endemic species Abeliophyllum distichum and Forsythia ovata (Oleaceae).</title>
        <authorList>
            <person name="Jang H."/>
        </authorList>
    </citation>
    <scope>NUCLEOTIDE SEQUENCE [LARGE SCALE GENOMIC DNA]</scope>
</reference>
<evidence type="ECO:0000256" key="5">
    <source>
        <dbReference type="ARBA" id="ARBA00023242"/>
    </source>
</evidence>
<dbReference type="PANTHER" id="PTHR15651">
    <property type="entry name" value="ARMADILLO REPEAT-CONTAINING PROTEIN 8"/>
    <property type="match status" value="1"/>
</dbReference>
<gene>
    <name evidence="7" type="ORF">Adt_16440</name>
</gene>
<dbReference type="AlphaFoldDB" id="A0ABD1TDN6"/>
<dbReference type="SMART" id="SM00185">
    <property type="entry name" value="ARM"/>
    <property type="match status" value="3"/>
</dbReference>
<evidence type="ECO:0000256" key="2">
    <source>
        <dbReference type="ARBA" id="ARBA00004496"/>
    </source>
</evidence>
<dbReference type="SUPFAM" id="SSF48371">
    <property type="entry name" value="ARM repeat"/>
    <property type="match status" value="1"/>
</dbReference>
<evidence type="ECO:0000313" key="7">
    <source>
        <dbReference type="EMBL" id="KAL2510840.1"/>
    </source>
</evidence>
<dbReference type="GO" id="GO:0005634">
    <property type="term" value="C:nucleus"/>
    <property type="evidence" value="ECO:0007669"/>
    <property type="project" value="UniProtKB-SubCell"/>
</dbReference>
<organism evidence="7 8">
    <name type="scientific">Abeliophyllum distichum</name>
    <dbReference type="NCBI Taxonomy" id="126358"/>
    <lineage>
        <taxon>Eukaryota</taxon>
        <taxon>Viridiplantae</taxon>
        <taxon>Streptophyta</taxon>
        <taxon>Embryophyta</taxon>
        <taxon>Tracheophyta</taxon>
        <taxon>Spermatophyta</taxon>
        <taxon>Magnoliopsida</taxon>
        <taxon>eudicotyledons</taxon>
        <taxon>Gunneridae</taxon>
        <taxon>Pentapetalae</taxon>
        <taxon>asterids</taxon>
        <taxon>lamiids</taxon>
        <taxon>Lamiales</taxon>
        <taxon>Oleaceae</taxon>
        <taxon>Forsythieae</taxon>
        <taxon>Abeliophyllum</taxon>
    </lineage>
</organism>
<keyword evidence="8" id="KW-1185">Reference proteome</keyword>
<dbReference type="PANTHER" id="PTHR15651:SF7">
    <property type="entry name" value="ARMADILLO REPEAT-CONTAINING PROTEIN 8"/>
    <property type="match status" value="1"/>
</dbReference>
<comment type="subcellular location">
    <subcellularLocation>
        <location evidence="2">Cytoplasm</location>
    </subcellularLocation>
    <subcellularLocation>
        <location evidence="1">Nucleus</location>
    </subcellularLocation>
</comment>